<evidence type="ECO:0000313" key="2">
    <source>
        <dbReference type="EMBL" id="KAF0536917.1"/>
    </source>
</evidence>
<dbReference type="InterPro" id="IPR001810">
    <property type="entry name" value="F-box_dom"/>
</dbReference>
<sequence length="264" mass="30636">MEKLPNECYEITFYNLCHKDLFSCALVNRRWCRNTIPILWSEPEHHFSNIRLIRVLLLMLNVEEQVLLIPLNLRLPTHQKPLFEYTSYITSIKCHLYGGIKKLFPRIKSGTKNEVGNAVKCSLYAMFLRTGKNLKHLYIDEIIYNQFIFKNLYECTTITSVDLYLPHNIDDYFKSKAIDVLVKTIRKNSTLASLKVNSTKFGFERVETVLEALYNNTVINSLSLYDSHISAEEGKMLAMFLYMKTTITSLTLCGGEESWSLYGV</sequence>
<dbReference type="CDD" id="cd09917">
    <property type="entry name" value="F-box_SF"/>
    <property type="match status" value="1"/>
</dbReference>
<keyword evidence="3" id="KW-1185">Reference proteome</keyword>
<dbReference type="InterPro" id="IPR036047">
    <property type="entry name" value="F-box-like_dom_sf"/>
</dbReference>
<dbReference type="Gene3D" id="3.80.10.10">
    <property type="entry name" value="Ribonuclease Inhibitor"/>
    <property type="match status" value="1"/>
</dbReference>
<dbReference type="SUPFAM" id="SSF52047">
    <property type="entry name" value="RNI-like"/>
    <property type="match status" value="1"/>
</dbReference>
<evidence type="ECO:0000259" key="1">
    <source>
        <dbReference type="Pfam" id="PF00646"/>
    </source>
</evidence>
<comment type="caution">
    <text evidence="2">The sequence shown here is derived from an EMBL/GenBank/DDBJ whole genome shotgun (WGS) entry which is preliminary data.</text>
</comment>
<proteinExistence type="predicted"/>
<dbReference type="AlphaFoldDB" id="A0A8H4AVE1"/>
<feature type="domain" description="F-box" evidence="1">
    <location>
        <begin position="2"/>
        <end position="32"/>
    </location>
</feature>
<gene>
    <name evidence="2" type="ORF">F8M41_008853</name>
</gene>
<evidence type="ECO:0000313" key="3">
    <source>
        <dbReference type="Proteomes" id="UP000439903"/>
    </source>
</evidence>
<name>A0A8H4AVE1_GIGMA</name>
<reference evidence="2 3" key="1">
    <citation type="journal article" date="2019" name="Environ. Microbiol.">
        <title>At the nexus of three kingdoms: the genome of the mycorrhizal fungus Gigaspora margarita provides insights into plant, endobacterial and fungal interactions.</title>
        <authorList>
            <person name="Venice F."/>
            <person name="Ghignone S."/>
            <person name="Salvioli di Fossalunga A."/>
            <person name="Amselem J."/>
            <person name="Novero M."/>
            <person name="Xianan X."/>
            <person name="Sedzielewska Toro K."/>
            <person name="Morin E."/>
            <person name="Lipzen A."/>
            <person name="Grigoriev I.V."/>
            <person name="Henrissat B."/>
            <person name="Martin F.M."/>
            <person name="Bonfante P."/>
        </authorList>
    </citation>
    <scope>NUCLEOTIDE SEQUENCE [LARGE SCALE GENOMIC DNA]</scope>
    <source>
        <strain evidence="2 3">BEG34</strain>
    </source>
</reference>
<accession>A0A8H4AVE1</accession>
<dbReference type="InterPro" id="IPR032675">
    <property type="entry name" value="LRR_dom_sf"/>
</dbReference>
<dbReference type="EMBL" id="WTPW01000195">
    <property type="protein sequence ID" value="KAF0536917.1"/>
    <property type="molecule type" value="Genomic_DNA"/>
</dbReference>
<organism evidence="2 3">
    <name type="scientific">Gigaspora margarita</name>
    <dbReference type="NCBI Taxonomy" id="4874"/>
    <lineage>
        <taxon>Eukaryota</taxon>
        <taxon>Fungi</taxon>
        <taxon>Fungi incertae sedis</taxon>
        <taxon>Mucoromycota</taxon>
        <taxon>Glomeromycotina</taxon>
        <taxon>Glomeromycetes</taxon>
        <taxon>Diversisporales</taxon>
        <taxon>Gigasporaceae</taxon>
        <taxon>Gigaspora</taxon>
    </lineage>
</organism>
<protein>
    <recommendedName>
        <fullName evidence="1">F-box domain-containing protein</fullName>
    </recommendedName>
</protein>
<dbReference type="Pfam" id="PF00646">
    <property type="entry name" value="F-box"/>
    <property type="match status" value="1"/>
</dbReference>
<dbReference type="SUPFAM" id="SSF81383">
    <property type="entry name" value="F-box domain"/>
    <property type="match status" value="1"/>
</dbReference>
<dbReference type="Proteomes" id="UP000439903">
    <property type="component" value="Unassembled WGS sequence"/>
</dbReference>